<dbReference type="EMBL" id="ACKX01000204">
    <property type="protein sequence ID" value="EEJ50570.1"/>
    <property type="molecule type" value="Genomic_DNA"/>
</dbReference>
<keyword evidence="1" id="KW-1133">Transmembrane helix</keyword>
<keyword evidence="3" id="KW-1185">Reference proteome</keyword>
<protein>
    <submittedName>
        <fullName evidence="2">Uncharacterized protein</fullName>
    </submittedName>
</protein>
<gene>
    <name evidence="2" type="ORF">HMPREF6123_2144</name>
</gene>
<dbReference type="AlphaFoldDB" id="C2L075"/>
<reference evidence="2 3" key="1">
    <citation type="submission" date="2009-04" db="EMBL/GenBank/DDBJ databases">
        <authorList>
            <person name="Qin X."/>
            <person name="Bachman B."/>
            <person name="Battles P."/>
            <person name="Bell A."/>
            <person name="Bess C."/>
            <person name="Bickham C."/>
            <person name="Chaboub L."/>
            <person name="Chen D."/>
            <person name="Coyle M."/>
            <person name="Deiros D.R."/>
            <person name="Dinh H."/>
            <person name="Forbes L."/>
            <person name="Fowler G."/>
            <person name="Francisco L."/>
            <person name="Fu Q."/>
            <person name="Gubbala S."/>
            <person name="Hale W."/>
            <person name="Han Y."/>
            <person name="Hemphill L."/>
            <person name="Highlander S.K."/>
            <person name="Hirani K."/>
            <person name="Hogues M."/>
            <person name="Jackson L."/>
            <person name="Jakkamsetti A."/>
            <person name="Javaid M."/>
            <person name="Jiang H."/>
            <person name="Korchina V."/>
            <person name="Kovar C."/>
            <person name="Lara F."/>
            <person name="Lee S."/>
            <person name="Mata R."/>
            <person name="Mathew T."/>
            <person name="Moen C."/>
            <person name="Morales K."/>
            <person name="Munidasa M."/>
            <person name="Nazareth L."/>
            <person name="Ngo R."/>
            <person name="Nguyen L."/>
            <person name="Okwuonu G."/>
            <person name="Ongeri F."/>
            <person name="Patil S."/>
            <person name="Petrosino J."/>
            <person name="Pham C."/>
            <person name="Pham P."/>
            <person name="Pu L.-L."/>
            <person name="Puazo M."/>
            <person name="Raj R."/>
            <person name="Reid J."/>
            <person name="Rouhana J."/>
            <person name="Saada N."/>
            <person name="Shang Y."/>
            <person name="Simmons D."/>
            <person name="Thornton R."/>
            <person name="Warren J."/>
            <person name="Weissenberger G."/>
            <person name="Zhang J."/>
            <person name="Zhang L."/>
            <person name="Zhou C."/>
            <person name="Zhu D."/>
            <person name="Muzny D."/>
            <person name="Worley K."/>
            <person name="Gibbs R."/>
        </authorList>
    </citation>
    <scope>NUCLEOTIDE SEQUENCE [LARGE SCALE GENOMIC DNA]</scope>
    <source>
        <strain evidence="2 3">F0268</strain>
    </source>
</reference>
<feature type="transmembrane region" description="Helical" evidence="1">
    <location>
        <begin position="20"/>
        <end position="41"/>
    </location>
</feature>
<sequence>MLKINNAIPMGINKKHKFLILSPFLKMLSLLSFFKNTYYLYLRMHHFST</sequence>
<dbReference type="Proteomes" id="UP000004121">
    <property type="component" value="Unassembled WGS sequence"/>
</dbReference>
<keyword evidence="1" id="KW-0472">Membrane</keyword>
<evidence type="ECO:0000313" key="3">
    <source>
        <dbReference type="Proteomes" id="UP000004121"/>
    </source>
</evidence>
<dbReference type="HOGENOM" id="CLU_3138466_0_0_9"/>
<accession>C2L075</accession>
<evidence type="ECO:0000313" key="2">
    <source>
        <dbReference type="EMBL" id="EEJ50570.1"/>
    </source>
</evidence>
<name>C2L075_9FIRM</name>
<comment type="caution">
    <text evidence="2">The sequence shown here is derived from an EMBL/GenBank/DDBJ whole genome shotgun (WGS) entry which is preliminary data.</text>
</comment>
<proteinExistence type="predicted"/>
<organism evidence="2 3">
    <name type="scientific">Oribacterium sinus F0268</name>
    <dbReference type="NCBI Taxonomy" id="585501"/>
    <lineage>
        <taxon>Bacteria</taxon>
        <taxon>Bacillati</taxon>
        <taxon>Bacillota</taxon>
        <taxon>Clostridia</taxon>
        <taxon>Lachnospirales</taxon>
        <taxon>Lachnospiraceae</taxon>
        <taxon>Oribacterium</taxon>
    </lineage>
</organism>
<dbReference type="InParanoid" id="C2L075"/>
<keyword evidence="1" id="KW-0812">Transmembrane</keyword>
<evidence type="ECO:0000256" key="1">
    <source>
        <dbReference type="SAM" id="Phobius"/>
    </source>
</evidence>